<keyword evidence="7 11" id="KW-0418">Kinase</keyword>
<evidence type="ECO:0000256" key="2">
    <source>
        <dbReference type="ARBA" id="ARBA00001946"/>
    </source>
</evidence>
<protein>
    <recommendedName>
        <fullName evidence="11">Hydroxyethylthiazole kinase</fullName>
        <ecNumber evidence="11">2.7.1.50</ecNumber>
    </recommendedName>
    <alternativeName>
        <fullName evidence="11">4-methyl-5-beta-hydroxyethylthiazole kinase</fullName>
        <shortName evidence="11">TH kinase</shortName>
        <shortName evidence="11">Thz kinase</shortName>
    </alternativeName>
</protein>
<dbReference type="NCBIfam" id="NF006830">
    <property type="entry name" value="PRK09355.1"/>
    <property type="match status" value="1"/>
</dbReference>
<keyword evidence="4 11" id="KW-0808">Transferase</keyword>
<feature type="binding site" evidence="11">
    <location>
        <position position="167"/>
    </location>
    <ligand>
        <name>ATP</name>
        <dbReference type="ChEBI" id="CHEBI:30616"/>
    </ligand>
</feature>
<keyword evidence="9 11" id="KW-0460">Magnesium</keyword>
<keyword evidence="10 11" id="KW-0784">Thiamine biosynthesis</keyword>
<dbReference type="PIRSF" id="PIRSF000513">
    <property type="entry name" value="Thz_kinase"/>
    <property type="match status" value="1"/>
</dbReference>
<dbReference type="InterPro" id="IPR029056">
    <property type="entry name" value="Ribokinase-like"/>
</dbReference>
<comment type="function">
    <text evidence="11">Catalyzes the phosphorylation of the hydroxyl group of 4-methyl-5-beta-hydroxyethylthiazole (THZ).</text>
</comment>
<comment type="cofactor">
    <cofactor evidence="2 11">
        <name>Mg(2+)</name>
        <dbReference type="ChEBI" id="CHEBI:18420"/>
    </cofactor>
</comment>
<evidence type="ECO:0000256" key="7">
    <source>
        <dbReference type="ARBA" id="ARBA00022777"/>
    </source>
</evidence>
<keyword evidence="8 11" id="KW-0067">ATP-binding</keyword>
<comment type="catalytic activity">
    <reaction evidence="1 11">
        <text>5-(2-hydroxyethyl)-4-methylthiazole + ATP = 4-methyl-5-(2-phosphooxyethyl)-thiazole + ADP + H(+)</text>
        <dbReference type="Rhea" id="RHEA:24212"/>
        <dbReference type="ChEBI" id="CHEBI:15378"/>
        <dbReference type="ChEBI" id="CHEBI:17957"/>
        <dbReference type="ChEBI" id="CHEBI:30616"/>
        <dbReference type="ChEBI" id="CHEBI:58296"/>
        <dbReference type="ChEBI" id="CHEBI:456216"/>
        <dbReference type="EC" id="2.7.1.50"/>
    </reaction>
</comment>
<dbReference type="GO" id="GO:0000287">
    <property type="term" value="F:magnesium ion binding"/>
    <property type="evidence" value="ECO:0007669"/>
    <property type="project" value="UniProtKB-UniRule"/>
</dbReference>
<dbReference type="EMBL" id="JACXAI010000026">
    <property type="protein sequence ID" value="MBD1382176.1"/>
    <property type="molecule type" value="Genomic_DNA"/>
</dbReference>
<organism evidence="12 13">
    <name type="scientific">Metabacillus arenae</name>
    <dbReference type="NCBI Taxonomy" id="2771434"/>
    <lineage>
        <taxon>Bacteria</taxon>
        <taxon>Bacillati</taxon>
        <taxon>Bacillota</taxon>
        <taxon>Bacilli</taxon>
        <taxon>Bacillales</taxon>
        <taxon>Bacillaceae</taxon>
        <taxon>Metabacillus</taxon>
    </lineage>
</organism>
<dbReference type="RefSeq" id="WP_191160110.1">
    <property type="nucleotide sequence ID" value="NZ_JACXAI010000026.1"/>
</dbReference>
<evidence type="ECO:0000256" key="1">
    <source>
        <dbReference type="ARBA" id="ARBA00001771"/>
    </source>
</evidence>
<dbReference type="Pfam" id="PF02110">
    <property type="entry name" value="HK"/>
    <property type="match status" value="1"/>
</dbReference>
<evidence type="ECO:0000313" key="13">
    <source>
        <dbReference type="Proteomes" id="UP000626844"/>
    </source>
</evidence>
<evidence type="ECO:0000256" key="11">
    <source>
        <dbReference type="HAMAP-Rule" id="MF_00228"/>
    </source>
</evidence>
<dbReference type="SUPFAM" id="SSF53613">
    <property type="entry name" value="Ribokinase-like"/>
    <property type="match status" value="1"/>
</dbReference>
<keyword evidence="6 11" id="KW-0547">Nucleotide-binding</keyword>
<dbReference type="Gene3D" id="3.40.1190.20">
    <property type="match status" value="1"/>
</dbReference>
<evidence type="ECO:0000256" key="4">
    <source>
        <dbReference type="ARBA" id="ARBA00022679"/>
    </source>
</evidence>
<dbReference type="GO" id="GO:0009229">
    <property type="term" value="P:thiamine diphosphate biosynthetic process"/>
    <property type="evidence" value="ECO:0007669"/>
    <property type="project" value="UniProtKB-UniRule"/>
</dbReference>
<dbReference type="GO" id="GO:0009228">
    <property type="term" value="P:thiamine biosynthetic process"/>
    <property type="evidence" value="ECO:0007669"/>
    <property type="project" value="UniProtKB-KW"/>
</dbReference>
<keyword evidence="5 11" id="KW-0479">Metal-binding</keyword>
<dbReference type="GO" id="GO:0004417">
    <property type="term" value="F:hydroxyethylthiazole kinase activity"/>
    <property type="evidence" value="ECO:0007669"/>
    <property type="project" value="UniProtKB-UniRule"/>
</dbReference>
<dbReference type="GO" id="GO:0005524">
    <property type="term" value="F:ATP binding"/>
    <property type="evidence" value="ECO:0007669"/>
    <property type="project" value="UniProtKB-UniRule"/>
</dbReference>
<dbReference type="NCBIfam" id="TIGR00694">
    <property type="entry name" value="thiM"/>
    <property type="match status" value="1"/>
</dbReference>
<dbReference type="InterPro" id="IPR000417">
    <property type="entry name" value="Hyethyz_kinase"/>
</dbReference>
<comment type="pathway">
    <text evidence="3 11">Cofactor biosynthesis; thiamine diphosphate biosynthesis; 4-methyl-5-(2-phosphoethyl)-thiazole from 5-(2-hydroxyethyl)-4-methylthiazole: step 1/1.</text>
</comment>
<evidence type="ECO:0000313" key="12">
    <source>
        <dbReference type="EMBL" id="MBD1382176.1"/>
    </source>
</evidence>
<feature type="binding site" evidence="11">
    <location>
        <position position="194"/>
    </location>
    <ligand>
        <name>substrate</name>
    </ligand>
</feature>
<dbReference type="Proteomes" id="UP000626844">
    <property type="component" value="Unassembled WGS sequence"/>
</dbReference>
<dbReference type="CDD" id="cd01170">
    <property type="entry name" value="THZ_kinase"/>
    <property type="match status" value="1"/>
</dbReference>
<dbReference type="HAMAP" id="MF_00228">
    <property type="entry name" value="Thz_kinase"/>
    <property type="match status" value="1"/>
</dbReference>
<dbReference type="PRINTS" id="PR01099">
    <property type="entry name" value="HYETHTZKNASE"/>
</dbReference>
<evidence type="ECO:0000256" key="3">
    <source>
        <dbReference type="ARBA" id="ARBA00004868"/>
    </source>
</evidence>
<dbReference type="AlphaFoldDB" id="A0A926NQQ0"/>
<evidence type="ECO:0000256" key="8">
    <source>
        <dbReference type="ARBA" id="ARBA00022840"/>
    </source>
</evidence>
<reference evidence="12" key="1">
    <citation type="submission" date="2020-09" db="EMBL/GenBank/DDBJ databases">
        <title>A novel bacterium of genus Bacillus, isolated from South China Sea.</title>
        <authorList>
            <person name="Huang H."/>
            <person name="Mo K."/>
            <person name="Hu Y."/>
        </authorList>
    </citation>
    <scope>NUCLEOTIDE SEQUENCE</scope>
    <source>
        <strain evidence="12">IB182487</strain>
    </source>
</reference>
<dbReference type="EC" id="2.7.1.50" evidence="11"/>
<evidence type="ECO:0000256" key="9">
    <source>
        <dbReference type="ARBA" id="ARBA00022842"/>
    </source>
</evidence>
<comment type="similarity">
    <text evidence="11">Belongs to the Thz kinase family.</text>
</comment>
<keyword evidence="13" id="KW-1185">Reference proteome</keyword>
<evidence type="ECO:0000256" key="10">
    <source>
        <dbReference type="ARBA" id="ARBA00022977"/>
    </source>
</evidence>
<feature type="binding site" evidence="11">
    <location>
        <position position="121"/>
    </location>
    <ligand>
        <name>ATP</name>
        <dbReference type="ChEBI" id="CHEBI:30616"/>
    </ligand>
</feature>
<comment type="caution">
    <text evidence="12">The sequence shown here is derived from an EMBL/GenBank/DDBJ whole genome shotgun (WGS) entry which is preliminary data.</text>
</comment>
<proteinExistence type="inferred from homology"/>
<evidence type="ECO:0000256" key="6">
    <source>
        <dbReference type="ARBA" id="ARBA00022741"/>
    </source>
</evidence>
<sequence length="268" mass="27934">MEKVKICELLERVRANNPLVHNITNVVVTNFTANGLLALGASPVMAYAPEEAADMAKIAGALVLNIGTLNESVVESMILAGKSANEQNVPVVFDPVGAGATPYRSAAAQKVIREINPAIIRGNAAEIANIAGETWSIKGVDAGEGSGDKTKLAISTAQKLKNIVIVTGREDVITDGKTTFLVHNGHPLLTKVTGTGCLLTSIVGAFAAVEKNLFNASVAALSIYGAAAEIAAEKTAEHGPGSFQVELINQLSLISAEQLENRLSIEKL</sequence>
<accession>A0A926NQQ0</accession>
<gene>
    <name evidence="11 12" type="primary">thiM</name>
    <name evidence="12" type="ORF">IC621_18295</name>
</gene>
<name>A0A926NQQ0_9BACI</name>
<evidence type="ECO:0000256" key="5">
    <source>
        <dbReference type="ARBA" id="ARBA00022723"/>
    </source>
</evidence>
<feature type="binding site" evidence="11">
    <location>
        <position position="45"/>
    </location>
    <ligand>
        <name>substrate</name>
    </ligand>
</feature>